<comment type="caution">
    <text evidence="1">The sequence shown here is derived from an EMBL/GenBank/DDBJ whole genome shotgun (WGS) entry which is preliminary data.</text>
</comment>
<evidence type="ECO:0000313" key="2">
    <source>
        <dbReference type="Proteomes" id="UP000886602"/>
    </source>
</evidence>
<sequence length="209" mass="23203">MRQAPEIGFNILMVGRWNPAIFTPKWIRGNLVSNDEEVILAMSFGNPAAPPRISFSGIHLFITSDIIEIRPETLIDASINTCIRISSRILELLCHTPITALGINIRFEDDLPSAVFDDLFAFADQGRIDPATYQSTSSTIARSFALGASDSLNFSITQQIPKYLVEFNFHTESEDIKVVQTKTTEAYVAGRIGQAREFILNTYGATIDN</sequence>
<proteinExistence type="predicted"/>
<gene>
    <name evidence="1" type="ORF">IPJ48_13150</name>
</gene>
<dbReference type="Proteomes" id="UP000886602">
    <property type="component" value="Unassembled WGS sequence"/>
</dbReference>
<accession>A0A9D7FFS1</accession>
<evidence type="ECO:0000313" key="1">
    <source>
        <dbReference type="EMBL" id="MBK7423966.1"/>
    </source>
</evidence>
<protein>
    <submittedName>
        <fullName evidence="1">Uncharacterized protein</fullName>
    </submittedName>
</protein>
<name>A0A9D7FFS1_9RHOO</name>
<organism evidence="1 2">
    <name type="scientific">Candidatus Propionivibrio dominans</name>
    <dbReference type="NCBI Taxonomy" id="2954373"/>
    <lineage>
        <taxon>Bacteria</taxon>
        <taxon>Pseudomonadati</taxon>
        <taxon>Pseudomonadota</taxon>
        <taxon>Betaproteobacteria</taxon>
        <taxon>Rhodocyclales</taxon>
        <taxon>Rhodocyclaceae</taxon>
        <taxon>Propionivibrio</taxon>
    </lineage>
</organism>
<dbReference type="AlphaFoldDB" id="A0A9D7FFS1"/>
<reference evidence="1" key="1">
    <citation type="submission" date="2020-10" db="EMBL/GenBank/DDBJ databases">
        <title>Connecting structure to function with the recovery of over 1000 high-quality activated sludge metagenome-assembled genomes encoding full-length rRNA genes using long-read sequencing.</title>
        <authorList>
            <person name="Singleton C.M."/>
            <person name="Petriglieri F."/>
            <person name="Kristensen J.M."/>
            <person name="Kirkegaard R.H."/>
            <person name="Michaelsen T.Y."/>
            <person name="Andersen M.H."/>
            <person name="Karst S.M."/>
            <person name="Dueholm M.S."/>
            <person name="Nielsen P.H."/>
            <person name="Albertsen M."/>
        </authorList>
    </citation>
    <scope>NUCLEOTIDE SEQUENCE</scope>
    <source>
        <strain evidence="1">EsbW_18-Q3-R4-48_MAXAC.044</strain>
    </source>
</reference>
<dbReference type="EMBL" id="JADJNC010000020">
    <property type="protein sequence ID" value="MBK7423966.1"/>
    <property type="molecule type" value="Genomic_DNA"/>
</dbReference>